<dbReference type="EMBL" id="CAJJDN010000001">
    <property type="protein sequence ID" value="CAD8045672.1"/>
    <property type="molecule type" value="Genomic_DNA"/>
</dbReference>
<reference evidence="3" key="1">
    <citation type="submission" date="2021-01" db="EMBL/GenBank/DDBJ databases">
        <authorList>
            <consortium name="Genoscope - CEA"/>
            <person name="William W."/>
        </authorList>
    </citation>
    <scope>NUCLEOTIDE SEQUENCE</scope>
</reference>
<proteinExistence type="predicted"/>
<keyword evidence="1" id="KW-0175">Coiled coil</keyword>
<dbReference type="AlphaFoldDB" id="A0A8S1JSL4"/>
<feature type="coiled-coil region" evidence="1">
    <location>
        <begin position="107"/>
        <end position="150"/>
    </location>
</feature>
<name>A0A8S1JSL4_9CILI</name>
<evidence type="ECO:0000256" key="2">
    <source>
        <dbReference type="SAM" id="MobiDB-lite"/>
    </source>
</evidence>
<accession>A0A8S1JSL4</accession>
<evidence type="ECO:0000313" key="3">
    <source>
        <dbReference type="EMBL" id="CAD8045672.1"/>
    </source>
</evidence>
<feature type="compositionally biased region" description="Basic and acidic residues" evidence="2">
    <location>
        <begin position="360"/>
        <end position="369"/>
    </location>
</feature>
<dbReference type="Pfam" id="PF02033">
    <property type="entry name" value="RBFA"/>
    <property type="match status" value="1"/>
</dbReference>
<sequence length="387" mass="45913">MIKYILSIYSFSRKLPSQIAKQVYMQKLREDDEFKELVKKDQQTSLKQIEGDNYVPEPKRGDSRVPRVKENLKETDTHLIQQKKLDSALKVLEAKDKTSKAVVKNAIKEEFFLMKKLSEENAKLEEEIKVKNRKKELKDLFKQIEEMEIEPDEQNAEQIPYFNKLTMEEKYKRIDDWNKRYNILGKVDPYLLQRARTSQNIESFIQTNFENDQKYFDKFNIKGGVTIGEILTNKACTVVWIYINFLEKLEKKELNEYLQKLNKNSKQLSWKMCQDLGLKYGPDIRFCLSKREEKENEIKKEVDENAKALVQQDLIERYQAGEIPRKIKLSKFNEIIQELKEKKVYFTGTISNSEIPQSKRTADDKEIRNKKSNTNEKSAADKFWDQL</sequence>
<gene>
    <name evidence="3" type="ORF">PSON_ATCC_30995.1.T0010195</name>
</gene>
<evidence type="ECO:0000313" key="4">
    <source>
        <dbReference type="Proteomes" id="UP000692954"/>
    </source>
</evidence>
<organism evidence="3 4">
    <name type="scientific">Paramecium sonneborni</name>
    <dbReference type="NCBI Taxonomy" id="65129"/>
    <lineage>
        <taxon>Eukaryota</taxon>
        <taxon>Sar</taxon>
        <taxon>Alveolata</taxon>
        <taxon>Ciliophora</taxon>
        <taxon>Intramacronucleata</taxon>
        <taxon>Oligohymenophorea</taxon>
        <taxon>Peniculida</taxon>
        <taxon>Parameciidae</taxon>
        <taxon>Paramecium</taxon>
    </lineage>
</organism>
<dbReference type="OrthoDB" id="300017at2759"/>
<feature type="region of interest" description="Disordered" evidence="2">
    <location>
        <begin position="355"/>
        <end position="387"/>
    </location>
</feature>
<keyword evidence="4" id="KW-1185">Reference proteome</keyword>
<feature type="compositionally biased region" description="Basic and acidic residues" evidence="2">
    <location>
        <begin position="378"/>
        <end position="387"/>
    </location>
</feature>
<feature type="coiled-coil region" evidence="1">
    <location>
        <begin position="251"/>
        <end position="311"/>
    </location>
</feature>
<evidence type="ECO:0000256" key="1">
    <source>
        <dbReference type="SAM" id="Coils"/>
    </source>
</evidence>
<protein>
    <submittedName>
        <fullName evidence="3">Uncharacterized protein</fullName>
    </submittedName>
</protein>
<dbReference type="InterPro" id="IPR000238">
    <property type="entry name" value="RbfA"/>
</dbReference>
<dbReference type="GO" id="GO:0006364">
    <property type="term" value="P:rRNA processing"/>
    <property type="evidence" value="ECO:0007669"/>
    <property type="project" value="InterPro"/>
</dbReference>
<dbReference type="Proteomes" id="UP000692954">
    <property type="component" value="Unassembled WGS sequence"/>
</dbReference>
<comment type="caution">
    <text evidence="3">The sequence shown here is derived from an EMBL/GenBank/DDBJ whole genome shotgun (WGS) entry which is preliminary data.</text>
</comment>